<evidence type="ECO:0000313" key="2">
    <source>
        <dbReference type="EMBL" id="MFD2921646.1"/>
    </source>
</evidence>
<feature type="transmembrane region" description="Helical" evidence="1">
    <location>
        <begin position="162"/>
        <end position="180"/>
    </location>
</feature>
<keyword evidence="3" id="KW-1185">Reference proteome</keyword>
<feature type="transmembrane region" description="Helical" evidence="1">
    <location>
        <begin position="122"/>
        <end position="142"/>
    </location>
</feature>
<dbReference type="RefSeq" id="WP_386102361.1">
    <property type="nucleotide sequence ID" value="NZ_JBHUOZ010000003.1"/>
</dbReference>
<proteinExistence type="predicted"/>
<accession>A0ABW6AAH2</accession>
<evidence type="ECO:0000256" key="1">
    <source>
        <dbReference type="SAM" id="Phobius"/>
    </source>
</evidence>
<dbReference type="EMBL" id="JBHUOZ010000003">
    <property type="protein sequence ID" value="MFD2921646.1"/>
    <property type="molecule type" value="Genomic_DNA"/>
</dbReference>
<keyword evidence="1" id="KW-1133">Transmembrane helix</keyword>
<keyword evidence="1" id="KW-0472">Membrane</keyword>
<reference evidence="3" key="1">
    <citation type="journal article" date="2019" name="Int. J. Syst. Evol. Microbiol.">
        <title>The Global Catalogue of Microorganisms (GCM) 10K type strain sequencing project: providing services to taxonomists for standard genome sequencing and annotation.</title>
        <authorList>
            <consortium name="The Broad Institute Genomics Platform"/>
            <consortium name="The Broad Institute Genome Sequencing Center for Infectious Disease"/>
            <person name="Wu L."/>
            <person name="Ma J."/>
        </authorList>
    </citation>
    <scope>NUCLEOTIDE SEQUENCE [LARGE SCALE GENOMIC DNA]</scope>
    <source>
        <strain evidence="3">KCTC 23299</strain>
    </source>
</reference>
<organism evidence="2 3">
    <name type="scientific">Terrimonas rubra</name>
    <dbReference type="NCBI Taxonomy" id="1035890"/>
    <lineage>
        <taxon>Bacteria</taxon>
        <taxon>Pseudomonadati</taxon>
        <taxon>Bacteroidota</taxon>
        <taxon>Chitinophagia</taxon>
        <taxon>Chitinophagales</taxon>
        <taxon>Chitinophagaceae</taxon>
        <taxon>Terrimonas</taxon>
    </lineage>
</organism>
<evidence type="ECO:0000313" key="3">
    <source>
        <dbReference type="Proteomes" id="UP001597511"/>
    </source>
</evidence>
<keyword evidence="1" id="KW-0812">Transmembrane</keyword>
<gene>
    <name evidence="2" type="ORF">ACFS6H_18145</name>
</gene>
<feature type="transmembrane region" description="Helical" evidence="1">
    <location>
        <begin position="192"/>
        <end position="212"/>
    </location>
</feature>
<name>A0ABW6AAH2_9BACT</name>
<sequence>MLTNEQVQYLHQFCVKHYVRYYDLQVELVDHLAEAIEAKLQANPSLDFDKALNEVYAGFGISGFAPVVAERMVALQKSGSKQWRKAFTSWFTVPRIIITAVIFLLLYLPLQFSLFPNPQDGLLLYAVLACLLGLGMSIYSLVKFKKPKRSLLFLQQGRGADVLSWMLQVPVFYFYFVPGLKEATVHIQVVNIIFTAFAVCMFVCCLAQFDVYKKAYTKARAQYPQAF</sequence>
<dbReference type="Proteomes" id="UP001597511">
    <property type="component" value="Unassembled WGS sequence"/>
</dbReference>
<feature type="transmembrane region" description="Helical" evidence="1">
    <location>
        <begin position="87"/>
        <end position="110"/>
    </location>
</feature>
<protein>
    <submittedName>
        <fullName evidence="2">Uncharacterized protein</fullName>
    </submittedName>
</protein>
<comment type="caution">
    <text evidence="2">The sequence shown here is derived from an EMBL/GenBank/DDBJ whole genome shotgun (WGS) entry which is preliminary data.</text>
</comment>